<dbReference type="PROSITE" id="PS50987">
    <property type="entry name" value="HTH_ARSR_2"/>
    <property type="match status" value="1"/>
</dbReference>
<dbReference type="PRINTS" id="PR00778">
    <property type="entry name" value="HTHARSR"/>
</dbReference>
<dbReference type="NCBIfam" id="NF033788">
    <property type="entry name" value="HTH_metalloreg"/>
    <property type="match status" value="1"/>
</dbReference>
<keyword evidence="1" id="KW-0805">Transcription regulation</keyword>
<evidence type="ECO:0000256" key="1">
    <source>
        <dbReference type="ARBA" id="ARBA00023015"/>
    </source>
</evidence>
<dbReference type="GO" id="GO:0003700">
    <property type="term" value="F:DNA-binding transcription factor activity"/>
    <property type="evidence" value="ECO:0007669"/>
    <property type="project" value="InterPro"/>
</dbReference>
<dbReference type="Gene3D" id="1.10.10.10">
    <property type="entry name" value="Winged helix-like DNA-binding domain superfamily/Winged helix DNA-binding domain"/>
    <property type="match status" value="1"/>
</dbReference>
<name>A0A212IYF3_9FIRM</name>
<dbReference type="GO" id="GO:0003677">
    <property type="term" value="F:DNA binding"/>
    <property type="evidence" value="ECO:0007669"/>
    <property type="project" value="UniProtKB-KW"/>
</dbReference>
<dbReference type="InterPro" id="IPR036388">
    <property type="entry name" value="WH-like_DNA-bd_sf"/>
</dbReference>
<evidence type="ECO:0000256" key="2">
    <source>
        <dbReference type="ARBA" id="ARBA00023125"/>
    </source>
</evidence>
<dbReference type="InterPro" id="IPR036390">
    <property type="entry name" value="WH_DNA-bd_sf"/>
</dbReference>
<keyword evidence="2" id="KW-0238">DNA-binding</keyword>
<dbReference type="InterPro" id="IPR001845">
    <property type="entry name" value="HTH_ArsR_DNA-bd_dom"/>
</dbReference>
<dbReference type="SMART" id="SM00418">
    <property type="entry name" value="HTH_ARSR"/>
    <property type="match status" value="1"/>
</dbReference>
<gene>
    <name evidence="5" type="ORF">KL86CLO1_10218</name>
</gene>
<dbReference type="PANTHER" id="PTHR33154">
    <property type="entry name" value="TRANSCRIPTIONAL REGULATOR, ARSR FAMILY"/>
    <property type="match status" value="1"/>
</dbReference>
<dbReference type="AlphaFoldDB" id="A0A212IYF3"/>
<accession>A0A212IYF3</accession>
<dbReference type="Pfam" id="PF01022">
    <property type="entry name" value="HTH_5"/>
    <property type="match status" value="1"/>
</dbReference>
<protein>
    <submittedName>
        <fullName evidence="5">Regulatory protein, ArsR</fullName>
    </submittedName>
</protein>
<reference evidence="5" key="1">
    <citation type="submission" date="2016-04" db="EMBL/GenBank/DDBJ databases">
        <authorList>
            <person name="Evans L.H."/>
            <person name="Alamgir A."/>
            <person name="Owens N."/>
            <person name="Weber N.D."/>
            <person name="Virtaneva K."/>
            <person name="Barbian K."/>
            <person name="Babar A."/>
            <person name="Rosenke K."/>
        </authorList>
    </citation>
    <scope>NUCLEOTIDE SEQUENCE</scope>
    <source>
        <strain evidence="5">86</strain>
    </source>
</reference>
<sequence>MPQDLEPLRELFSKSRESITAIGDETRQAILLTLMAGPAEGMRVGDITEHTHLSQPAVSHHLKILRNANLLSLHKVGTMNFYRLNPDRAEITRLLRLCQGILAAMENCELNEHGRVWSV</sequence>
<evidence type="ECO:0000256" key="3">
    <source>
        <dbReference type="ARBA" id="ARBA00023163"/>
    </source>
</evidence>
<dbReference type="PANTHER" id="PTHR33154:SF33">
    <property type="entry name" value="TRANSCRIPTIONAL REPRESSOR SDPR"/>
    <property type="match status" value="1"/>
</dbReference>
<dbReference type="EMBL" id="FLUN01000001">
    <property type="protein sequence ID" value="SBV92200.1"/>
    <property type="molecule type" value="Genomic_DNA"/>
</dbReference>
<dbReference type="SUPFAM" id="SSF46785">
    <property type="entry name" value="Winged helix' DNA-binding domain"/>
    <property type="match status" value="1"/>
</dbReference>
<keyword evidence="3" id="KW-0804">Transcription</keyword>
<proteinExistence type="predicted"/>
<dbReference type="InterPro" id="IPR051081">
    <property type="entry name" value="HTH_MetalResp_TranReg"/>
</dbReference>
<organism evidence="5">
    <name type="scientific">uncultured Eubacteriales bacterium</name>
    <dbReference type="NCBI Taxonomy" id="172733"/>
    <lineage>
        <taxon>Bacteria</taxon>
        <taxon>Bacillati</taxon>
        <taxon>Bacillota</taxon>
        <taxon>Clostridia</taxon>
        <taxon>Eubacteriales</taxon>
        <taxon>environmental samples</taxon>
    </lineage>
</organism>
<dbReference type="CDD" id="cd00090">
    <property type="entry name" value="HTH_ARSR"/>
    <property type="match status" value="1"/>
</dbReference>
<feature type="domain" description="HTH arsR-type" evidence="4">
    <location>
        <begin position="5"/>
        <end position="109"/>
    </location>
</feature>
<dbReference type="InterPro" id="IPR011991">
    <property type="entry name" value="ArsR-like_HTH"/>
</dbReference>
<evidence type="ECO:0000313" key="5">
    <source>
        <dbReference type="EMBL" id="SBV92200.1"/>
    </source>
</evidence>
<evidence type="ECO:0000259" key="4">
    <source>
        <dbReference type="PROSITE" id="PS50987"/>
    </source>
</evidence>